<sequence length="158" mass="18628">MYNDWRLSFEALIDQKSIQEDQKIYYLRRYVDGDAKKVIDGYFLLGIASAYASAWELLNERYGNPFTIAQSYRDKLHAWPKMGPKDSLELRSFTDFLHSEAAMTHITTLEILNYCNENRKILSKLPDWLMARQNQKSVEIEEQNGHFPTFSQFVACWE</sequence>
<dbReference type="Pfam" id="PF03564">
    <property type="entry name" value="DUF1759"/>
    <property type="match status" value="1"/>
</dbReference>
<keyword evidence="2" id="KW-1185">Reference proteome</keyword>
<name>A0AAV6SNP3_SOLSE</name>
<organism evidence="1 2">
    <name type="scientific">Solea senegalensis</name>
    <name type="common">Senegalese sole</name>
    <dbReference type="NCBI Taxonomy" id="28829"/>
    <lineage>
        <taxon>Eukaryota</taxon>
        <taxon>Metazoa</taxon>
        <taxon>Chordata</taxon>
        <taxon>Craniata</taxon>
        <taxon>Vertebrata</taxon>
        <taxon>Euteleostomi</taxon>
        <taxon>Actinopterygii</taxon>
        <taxon>Neopterygii</taxon>
        <taxon>Teleostei</taxon>
        <taxon>Neoteleostei</taxon>
        <taxon>Acanthomorphata</taxon>
        <taxon>Carangaria</taxon>
        <taxon>Pleuronectiformes</taxon>
        <taxon>Pleuronectoidei</taxon>
        <taxon>Soleidae</taxon>
        <taxon>Solea</taxon>
    </lineage>
</organism>
<reference evidence="1 2" key="1">
    <citation type="journal article" date="2021" name="Sci. Rep.">
        <title>Chromosome anchoring in Senegalese sole (Solea senegalensis) reveals sex-associated markers and genome rearrangements in flatfish.</title>
        <authorList>
            <person name="Guerrero-Cozar I."/>
            <person name="Gomez-Garrido J."/>
            <person name="Berbel C."/>
            <person name="Martinez-Blanch J.F."/>
            <person name="Alioto T."/>
            <person name="Claros M.G."/>
            <person name="Gagnaire P.A."/>
            <person name="Manchado M."/>
        </authorList>
    </citation>
    <scope>NUCLEOTIDE SEQUENCE [LARGE SCALE GENOMIC DNA]</scope>
    <source>
        <strain evidence="1">Sse05_10M</strain>
    </source>
</reference>
<evidence type="ECO:0000313" key="2">
    <source>
        <dbReference type="Proteomes" id="UP000693946"/>
    </source>
</evidence>
<dbReference type="PANTHER" id="PTHR47331">
    <property type="entry name" value="PHD-TYPE DOMAIN-CONTAINING PROTEIN"/>
    <property type="match status" value="1"/>
</dbReference>
<accession>A0AAV6SNP3</accession>
<dbReference type="AlphaFoldDB" id="A0AAV6SNP3"/>
<comment type="caution">
    <text evidence="1">The sequence shown here is derived from an EMBL/GenBank/DDBJ whole genome shotgun (WGS) entry which is preliminary data.</text>
</comment>
<dbReference type="EMBL" id="JAGKHQ010000004">
    <property type="protein sequence ID" value="KAG7518954.1"/>
    <property type="molecule type" value="Genomic_DNA"/>
</dbReference>
<evidence type="ECO:0000313" key="1">
    <source>
        <dbReference type="EMBL" id="KAG7518954.1"/>
    </source>
</evidence>
<proteinExistence type="predicted"/>
<protein>
    <submittedName>
        <fullName evidence="1">Uncharacterized protein</fullName>
    </submittedName>
</protein>
<dbReference type="Proteomes" id="UP000693946">
    <property type="component" value="Linkage Group LG12"/>
</dbReference>
<dbReference type="InterPro" id="IPR005312">
    <property type="entry name" value="DUF1759"/>
</dbReference>
<gene>
    <name evidence="1" type="ORF">JOB18_048112</name>
</gene>
<dbReference type="PANTHER" id="PTHR47331:SF5">
    <property type="entry name" value="RIBONUCLEASE H"/>
    <property type="match status" value="1"/>
</dbReference>